<dbReference type="Proteomes" id="UP000580568">
    <property type="component" value="Unassembled WGS sequence"/>
</dbReference>
<keyword evidence="2" id="KW-1185">Reference proteome</keyword>
<evidence type="ECO:0000313" key="2">
    <source>
        <dbReference type="Proteomes" id="UP000580568"/>
    </source>
</evidence>
<reference evidence="1 2" key="1">
    <citation type="submission" date="2020-07" db="EMBL/GenBank/DDBJ databases">
        <title>A new beta-1,3-glucan-decomposing anaerobic bacterium isolated from anoxic soil subjected to biological soil disinfestation.</title>
        <authorList>
            <person name="Ueki A."/>
            <person name="Tonouchi A."/>
        </authorList>
    </citation>
    <scope>NUCLEOTIDE SEQUENCE [LARGE SCALE GENOMIC DNA]</scope>
    <source>
        <strain evidence="1 2">TW1</strain>
    </source>
</reference>
<dbReference type="EMBL" id="BLZR01000001">
    <property type="protein sequence ID" value="GFP77781.1"/>
    <property type="molecule type" value="Genomic_DNA"/>
</dbReference>
<dbReference type="AlphaFoldDB" id="A0A6V8SM02"/>
<proteinExistence type="predicted"/>
<evidence type="ECO:0000313" key="1">
    <source>
        <dbReference type="EMBL" id="GFP77781.1"/>
    </source>
</evidence>
<gene>
    <name evidence="1" type="ORF">bsdtw1_03953</name>
</gene>
<protein>
    <submittedName>
        <fullName evidence="1">Uncharacterized protein</fullName>
    </submittedName>
</protein>
<accession>A0A6V8SM02</accession>
<comment type="caution">
    <text evidence="1">The sequence shown here is derived from an EMBL/GenBank/DDBJ whole genome shotgun (WGS) entry which is preliminary data.</text>
</comment>
<organism evidence="1 2">
    <name type="scientific">Clostridium fungisolvens</name>
    <dbReference type="NCBI Taxonomy" id="1604897"/>
    <lineage>
        <taxon>Bacteria</taxon>
        <taxon>Bacillati</taxon>
        <taxon>Bacillota</taxon>
        <taxon>Clostridia</taxon>
        <taxon>Eubacteriales</taxon>
        <taxon>Clostridiaceae</taxon>
        <taxon>Clostridium</taxon>
    </lineage>
</organism>
<sequence>MQEDALRALKIMEHRKSDTVLVIIKWEKKL</sequence>
<name>A0A6V8SM02_9CLOT</name>